<dbReference type="Proteomes" id="UP001652625">
    <property type="component" value="Chromosome 06"/>
</dbReference>
<feature type="region of interest" description="Disordered" evidence="1">
    <location>
        <begin position="39"/>
        <end position="60"/>
    </location>
</feature>
<proteinExistence type="predicted"/>
<keyword evidence="2" id="KW-1185">Reference proteome</keyword>
<evidence type="ECO:0000313" key="2">
    <source>
        <dbReference type="Proteomes" id="UP001652625"/>
    </source>
</evidence>
<evidence type="ECO:0000256" key="1">
    <source>
        <dbReference type="SAM" id="MobiDB-lite"/>
    </source>
</evidence>
<dbReference type="RefSeq" id="XP_065655331.1">
    <property type="nucleotide sequence ID" value="XM_065799259.1"/>
</dbReference>
<gene>
    <name evidence="3" type="primary">LOC136081653</name>
</gene>
<organism evidence="2 3">
    <name type="scientific">Hydra vulgaris</name>
    <name type="common">Hydra</name>
    <name type="synonym">Hydra attenuata</name>
    <dbReference type="NCBI Taxonomy" id="6087"/>
    <lineage>
        <taxon>Eukaryota</taxon>
        <taxon>Metazoa</taxon>
        <taxon>Cnidaria</taxon>
        <taxon>Hydrozoa</taxon>
        <taxon>Hydroidolina</taxon>
        <taxon>Anthoathecata</taxon>
        <taxon>Aplanulata</taxon>
        <taxon>Hydridae</taxon>
        <taxon>Hydra</taxon>
    </lineage>
</organism>
<dbReference type="GeneID" id="136081653"/>
<protein>
    <submittedName>
        <fullName evidence="3">Uncharacterized protein LOC136081653 isoform X1</fullName>
    </submittedName>
</protein>
<reference evidence="3" key="1">
    <citation type="submission" date="2025-08" db="UniProtKB">
        <authorList>
            <consortium name="RefSeq"/>
        </authorList>
    </citation>
    <scope>IDENTIFICATION</scope>
</reference>
<name>A0ABM4C1B2_HYDVU</name>
<accession>A0ABM4C1B2</accession>
<sequence>MRKVCSTTGQNTAFLLCIALTHEKACKKLVIAQETLGDEEHQHKVAKKGAVLRNPPTSTVSEGDFQKEVVHFLRGAPDRNGVKQARAIISFKKRNGASNIDNDDEPQ</sequence>
<evidence type="ECO:0000313" key="3">
    <source>
        <dbReference type="RefSeq" id="XP_065655331.1"/>
    </source>
</evidence>